<dbReference type="InterPro" id="IPR028156">
    <property type="entry name" value="RIP"/>
</dbReference>
<dbReference type="FunCoup" id="F7AB65">
    <property type="interactions" value="2736"/>
</dbReference>
<dbReference type="RefSeq" id="XP_028938484.1">
    <property type="nucleotide sequence ID" value="XM_029082651.1"/>
</dbReference>
<evidence type="ECO:0000313" key="11">
    <source>
        <dbReference type="Proteomes" id="UP000002279"/>
    </source>
</evidence>
<keyword evidence="5" id="KW-0539">Nucleus</keyword>
<reference evidence="10" key="2">
    <citation type="submission" date="2025-08" db="UniProtKB">
        <authorList>
            <consortium name="Ensembl"/>
        </authorList>
    </citation>
    <scope>IDENTIFICATION</scope>
    <source>
        <strain evidence="10">Glennie</strain>
    </source>
</reference>
<dbReference type="OMA" id="ACDSWTV"/>
<feature type="region of interest" description="Disordered" evidence="6">
    <location>
        <begin position="38"/>
        <end position="58"/>
    </location>
</feature>
<name>F7AB65_ORNAN</name>
<dbReference type="Bgee" id="ENSOANG00000022274">
    <property type="expression patterns" value="Expressed in heart and 7 other cell types or tissues"/>
</dbReference>
<evidence type="ECO:0000256" key="6">
    <source>
        <dbReference type="SAM" id="MobiDB-lite"/>
    </source>
</evidence>
<dbReference type="InParanoid" id="F7AB65"/>
<evidence type="ECO:0000259" key="9">
    <source>
        <dbReference type="Pfam" id="PF14768"/>
    </source>
</evidence>
<feature type="domain" description="RPA-interacting protein C-terminal" evidence="9">
    <location>
        <begin position="144"/>
        <end position="224"/>
    </location>
</feature>
<reference evidence="10 11" key="1">
    <citation type="journal article" date="2008" name="Nature">
        <title>Genome analysis of the platypus reveals unique signatures of evolution.</title>
        <authorList>
            <person name="Warren W.C."/>
            <person name="Hillier L.W."/>
            <person name="Marshall Graves J.A."/>
            <person name="Birney E."/>
            <person name="Ponting C.P."/>
            <person name="Grutzner F."/>
            <person name="Belov K."/>
            <person name="Miller W."/>
            <person name="Clarke L."/>
            <person name="Chinwalla A.T."/>
            <person name="Yang S.P."/>
            <person name="Heger A."/>
            <person name="Locke D.P."/>
            <person name="Miethke P."/>
            <person name="Waters P.D."/>
            <person name="Veyrunes F."/>
            <person name="Fulton L."/>
            <person name="Fulton B."/>
            <person name="Graves T."/>
            <person name="Wallis J."/>
            <person name="Puente X.S."/>
            <person name="Lopez-Otin C."/>
            <person name="Ordonez G.R."/>
            <person name="Eichler E.E."/>
            <person name="Chen L."/>
            <person name="Cheng Z."/>
            <person name="Deakin J.E."/>
            <person name="Alsop A."/>
            <person name="Thompson K."/>
            <person name="Kirby P."/>
            <person name="Papenfuss A.T."/>
            <person name="Wakefield M.J."/>
            <person name="Olender T."/>
            <person name="Lancet D."/>
            <person name="Huttley G.A."/>
            <person name="Smit A.F."/>
            <person name="Pask A."/>
            <person name="Temple-Smith P."/>
            <person name="Batzer M.A."/>
            <person name="Walker J.A."/>
            <person name="Konkel M.K."/>
            <person name="Harris R.S."/>
            <person name="Whittington C.M."/>
            <person name="Wong E.S."/>
            <person name="Gemmell N.J."/>
            <person name="Buschiazzo E."/>
            <person name="Vargas Jentzsch I.M."/>
            <person name="Merkel A."/>
            <person name="Schmitz J."/>
            <person name="Zemann A."/>
            <person name="Churakov G."/>
            <person name="Kriegs J.O."/>
            <person name="Brosius J."/>
            <person name="Murchison E.P."/>
            <person name="Sachidanandam R."/>
            <person name="Smith C."/>
            <person name="Hannon G.J."/>
            <person name="Tsend-Ayush E."/>
            <person name="McMillan D."/>
            <person name="Attenborough R."/>
            <person name="Rens W."/>
            <person name="Ferguson-Smith M."/>
            <person name="Lefevre C.M."/>
            <person name="Sharp J.A."/>
            <person name="Nicholas K.R."/>
            <person name="Ray D.A."/>
            <person name="Kube M."/>
            <person name="Reinhardt R."/>
            <person name="Pringle T.H."/>
            <person name="Taylor J."/>
            <person name="Jones R.C."/>
            <person name="Nixon B."/>
            <person name="Dacheux J.L."/>
            <person name="Niwa H."/>
            <person name="Sekita Y."/>
            <person name="Huang X."/>
            <person name="Stark A."/>
            <person name="Kheradpour P."/>
            <person name="Kellis M."/>
            <person name="Flicek P."/>
            <person name="Chen Y."/>
            <person name="Webber C."/>
            <person name="Hardison R."/>
            <person name="Nelson J."/>
            <person name="Hallsworth-Pepin K."/>
            <person name="Delehaunty K."/>
            <person name="Markovic C."/>
            <person name="Minx P."/>
            <person name="Feng Y."/>
            <person name="Kremitzki C."/>
            <person name="Mitreva M."/>
            <person name="Glasscock J."/>
            <person name="Wylie T."/>
            <person name="Wohldmann P."/>
            <person name="Thiru P."/>
            <person name="Nhan M.N."/>
            <person name="Pohl C.S."/>
            <person name="Smith S.M."/>
            <person name="Hou S."/>
            <person name="Nefedov M."/>
            <person name="de Jong P.J."/>
            <person name="Renfree M.B."/>
            <person name="Mardis E.R."/>
            <person name="Wilson R.K."/>
        </authorList>
    </citation>
    <scope>NUCLEOTIDE SEQUENCE [LARGE SCALE GENOMIC DNA]</scope>
    <source>
        <strain evidence="10 11">Glennie</strain>
    </source>
</reference>
<dbReference type="HOGENOM" id="CLU_086690_0_0_1"/>
<feature type="domain" description="RPA-interacting protein central" evidence="8">
    <location>
        <begin position="62"/>
        <end position="134"/>
    </location>
</feature>
<accession>F7AB65</accession>
<comment type="subcellular location">
    <subcellularLocation>
        <location evidence="1">Nucleus</location>
    </subcellularLocation>
</comment>
<feature type="domain" description="RPA-interacting protein N-terminal" evidence="7">
    <location>
        <begin position="7"/>
        <end position="44"/>
    </location>
</feature>
<dbReference type="GO" id="GO:0008270">
    <property type="term" value="F:zinc ion binding"/>
    <property type="evidence" value="ECO:0007669"/>
    <property type="project" value="UniProtKB-KW"/>
</dbReference>
<dbReference type="GO" id="GO:0006606">
    <property type="term" value="P:protein import into nucleus"/>
    <property type="evidence" value="ECO:0000318"/>
    <property type="project" value="GO_Central"/>
</dbReference>
<dbReference type="GeneTree" id="ENSGT00390000006416"/>
<dbReference type="InterPro" id="IPR028155">
    <property type="entry name" value="RPA_interact_central"/>
</dbReference>
<proteinExistence type="predicted"/>
<gene>
    <name evidence="10" type="primary">RPAIN</name>
</gene>
<evidence type="ECO:0000256" key="1">
    <source>
        <dbReference type="ARBA" id="ARBA00004123"/>
    </source>
</evidence>
<evidence type="ECO:0000256" key="3">
    <source>
        <dbReference type="ARBA" id="ARBA00022771"/>
    </source>
</evidence>
<dbReference type="InterPro" id="IPR028158">
    <property type="entry name" value="RPA_interact_N_dom"/>
</dbReference>
<evidence type="ECO:0000259" key="7">
    <source>
        <dbReference type="Pfam" id="PF14766"/>
    </source>
</evidence>
<keyword evidence="3" id="KW-0863">Zinc-finger</keyword>
<keyword evidence="2" id="KW-0479">Metal-binding</keyword>
<dbReference type="GO" id="GO:0005654">
    <property type="term" value="C:nucleoplasm"/>
    <property type="evidence" value="ECO:0007669"/>
    <property type="project" value="Ensembl"/>
</dbReference>
<dbReference type="CTD" id="84268"/>
<dbReference type="PANTHER" id="PTHR31742">
    <property type="entry name" value="RPA-INTERACTING PROTEIN RPAIN"/>
    <property type="match status" value="1"/>
</dbReference>
<keyword evidence="4" id="KW-0862">Zinc</keyword>
<dbReference type="InterPro" id="IPR028159">
    <property type="entry name" value="RPA_interact_C_dom"/>
</dbReference>
<dbReference type="Proteomes" id="UP000002279">
    <property type="component" value="Chromosome 17"/>
</dbReference>
<evidence type="ECO:0000313" key="10">
    <source>
        <dbReference type="Ensembl" id="ENSOANP00000028417.2"/>
    </source>
</evidence>
<dbReference type="Pfam" id="PF14766">
    <property type="entry name" value="RPA_interact_N"/>
    <property type="match status" value="1"/>
</dbReference>
<keyword evidence="11" id="KW-1185">Reference proteome</keyword>
<dbReference type="Pfam" id="PF14767">
    <property type="entry name" value="RPA_interact_M"/>
    <property type="match status" value="1"/>
</dbReference>
<protein>
    <submittedName>
        <fullName evidence="10">RPA interacting protein</fullName>
    </submittedName>
</protein>
<sequence>MEEARGHRSLYKTAGAPPWKETYRKRCAERLRNSRSRHLDRYRRAGGDGGGGGGRAAPDPLLVQEVMEVEWRDLRAAHGGPDPQAANEMFGQVRDPEELAVLEEIQQELMNQELSLVAEYEQSVRFDERCLHALLQGLQRDHLICPVCSRYNLSISGGEVVCQCGLHLLSPGAELTEQKLRACLEASLAEHNSFCSHQPHFSVSCGTEEAPSLFMSCQACESWTVVL</sequence>
<dbReference type="GeneID" id="100086867"/>
<dbReference type="GO" id="GO:0001650">
    <property type="term" value="C:fibrillar center"/>
    <property type="evidence" value="ECO:0007669"/>
    <property type="project" value="Ensembl"/>
</dbReference>
<dbReference type="PANTHER" id="PTHR31742:SF1">
    <property type="entry name" value="RPA-INTERACTING PROTEIN"/>
    <property type="match status" value="1"/>
</dbReference>
<reference evidence="10" key="3">
    <citation type="submission" date="2025-09" db="UniProtKB">
        <authorList>
            <consortium name="Ensembl"/>
        </authorList>
    </citation>
    <scope>IDENTIFICATION</scope>
    <source>
        <strain evidence="10">Glennie</strain>
    </source>
</reference>
<evidence type="ECO:0000256" key="5">
    <source>
        <dbReference type="ARBA" id="ARBA00023242"/>
    </source>
</evidence>
<dbReference type="Ensembl" id="ENSOANT00000032214.3">
    <property type="protein sequence ID" value="ENSOANP00000028417.2"/>
    <property type="gene ID" value="ENSOANG00000022274.3"/>
</dbReference>
<organism evidence="10 11">
    <name type="scientific">Ornithorhynchus anatinus</name>
    <name type="common">Duckbill platypus</name>
    <dbReference type="NCBI Taxonomy" id="9258"/>
    <lineage>
        <taxon>Eukaryota</taxon>
        <taxon>Metazoa</taxon>
        <taxon>Chordata</taxon>
        <taxon>Craniata</taxon>
        <taxon>Vertebrata</taxon>
        <taxon>Euteleostomi</taxon>
        <taxon>Mammalia</taxon>
        <taxon>Monotremata</taxon>
        <taxon>Ornithorhynchidae</taxon>
        <taxon>Ornithorhynchus</taxon>
    </lineage>
</organism>
<evidence type="ECO:0000256" key="2">
    <source>
        <dbReference type="ARBA" id="ARBA00022723"/>
    </source>
</evidence>
<evidence type="ECO:0000259" key="8">
    <source>
        <dbReference type="Pfam" id="PF14767"/>
    </source>
</evidence>
<evidence type="ECO:0000256" key="4">
    <source>
        <dbReference type="ARBA" id="ARBA00022833"/>
    </source>
</evidence>
<dbReference type="AlphaFoldDB" id="F7AB65"/>
<dbReference type="Pfam" id="PF14768">
    <property type="entry name" value="RPA_interact_C"/>
    <property type="match status" value="1"/>
</dbReference>
<dbReference type="GO" id="GO:0005634">
    <property type="term" value="C:nucleus"/>
    <property type="evidence" value="ECO:0000318"/>
    <property type="project" value="GO_Central"/>
</dbReference>